<comment type="similarity">
    <text evidence="3">Belongs to the somatostatin family.</text>
</comment>
<dbReference type="Proteomes" id="UP001345963">
    <property type="component" value="Unassembled WGS sequence"/>
</dbReference>
<evidence type="ECO:0000256" key="4">
    <source>
        <dbReference type="ARBA" id="ARBA00022525"/>
    </source>
</evidence>
<evidence type="ECO:0000256" key="2">
    <source>
        <dbReference type="ARBA" id="ARBA00004613"/>
    </source>
</evidence>
<comment type="caution">
    <text evidence="9">The sequence shown here is derived from an EMBL/GenBank/DDBJ whole genome shotgun (WGS) entry which is preliminary data.</text>
</comment>
<evidence type="ECO:0000256" key="7">
    <source>
        <dbReference type="ARBA" id="ARBA00023157"/>
    </source>
</evidence>
<accession>A0ABU7A1B7</accession>
<evidence type="ECO:0000256" key="1">
    <source>
        <dbReference type="ARBA" id="ARBA00003524"/>
    </source>
</evidence>
<dbReference type="InterPro" id="IPR004250">
    <property type="entry name" value="Somatostatin"/>
</dbReference>
<name>A0ABU7A1B7_9TELE</name>
<keyword evidence="5" id="KW-0165">Cleavage on pair of basic residues</keyword>
<comment type="subcellular location">
    <subcellularLocation>
        <location evidence="2">Secreted</location>
    </subcellularLocation>
</comment>
<reference evidence="9 10" key="1">
    <citation type="submission" date="2021-07" db="EMBL/GenBank/DDBJ databases">
        <authorList>
            <person name="Palmer J.M."/>
        </authorList>
    </citation>
    <scope>NUCLEOTIDE SEQUENCE [LARGE SCALE GENOMIC DNA]</scope>
    <source>
        <strain evidence="9 10">AT_MEX2019</strain>
        <tissue evidence="9">Muscle</tissue>
    </source>
</reference>
<comment type="function">
    <text evidence="1">Somatostatin inhibits the release of somatotropin.</text>
</comment>
<gene>
    <name evidence="9" type="ORF">ATANTOWER_012171</name>
</gene>
<evidence type="ECO:0000256" key="3">
    <source>
        <dbReference type="ARBA" id="ARBA00008327"/>
    </source>
</evidence>
<evidence type="ECO:0000259" key="8">
    <source>
        <dbReference type="Pfam" id="PF03002"/>
    </source>
</evidence>
<dbReference type="PANTHER" id="PTHR10558:SF2">
    <property type="entry name" value="SOMATOSTATIN"/>
    <property type="match status" value="1"/>
</dbReference>
<dbReference type="PANTHER" id="PTHR10558">
    <property type="entry name" value="SOMATOSTATIN"/>
    <property type="match status" value="1"/>
</dbReference>
<evidence type="ECO:0000313" key="10">
    <source>
        <dbReference type="Proteomes" id="UP001345963"/>
    </source>
</evidence>
<organism evidence="9 10">
    <name type="scientific">Ataeniobius toweri</name>
    <dbReference type="NCBI Taxonomy" id="208326"/>
    <lineage>
        <taxon>Eukaryota</taxon>
        <taxon>Metazoa</taxon>
        <taxon>Chordata</taxon>
        <taxon>Craniata</taxon>
        <taxon>Vertebrata</taxon>
        <taxon>Euteleostomi</taxon>
        <taxon>Actinopterygii</taxon>
        <taxon>Neopterygii</taxon>
        <taxon>Teleostei</taxon>
        <taxon>Neoteleostei</taxon>
        <taxon>Acanthomorphata</taxon>
        <taxon>Ovalentaria</taxon>
        <taxon>Atherinomorphae</taxon>
        <taxon>Cyprinodontiformes</taxon>
        <taxon>Goodeidae</taxon>
        <taxon>Ataeniobius</taxon>
    </lineage>
</organism>
<feature type="domain" description="Somatostatin/Cortistatin C-terminal" evidence="8">
    <location>
        <begin position="136"/>
        <end position="153"/>
    </location>
</feature>
<sequence>MRRIRRRRTLFIRPAHLSPAAATIHSFQISDGFRENRLGTVLTEVEMFCSQIQVLLVALCSSMLVVHVTAAPQMNELTQTLQAELIADEDLTDFLLLRLMSELMASREEEMLGELEDDESGGSERLMRRHIRFTHRQRKAGCRNFFWKTFTSC</sequence>
<keyword evidence="7" id="KW-1015">Disulfide bond</keyword>
<evidence type="ECO:0000313" key="9">
    <source>
        <dbReference type="EMBL" id="MED6231876.1"/>
    </source>
</evidence>
<evidence type="ECO:0000256" key="5">
    <source>
        <dbReference type="ARBA" id="ARBA00022685"/>
    </source>
</evidence>
<dbReference type="Pfam" id="PF03002">
    <property type="entry name" value="Somatostatin"/>
    <property type="match status" value="1"/>
</dbReference>
<proteinExistence type="inferred from homology"/>
<keyword evidence="4" id="KW-0964">Secreted</keyword>
<dbReference type="InterPro" id="IPR018142">
    <property type="entry name" value="Somatostatin/Cortistatin_C"/>
</dbReference>
<evidence type="ECO:0000256" key="6">
    <source>
        <dbReference type="ARBA" id="ARBA00022702"/>
    </source>
</evidence>
<protein>
    <recommendedName>
        <fullName evidence="8">Somatostatin/Cortistatin C-terminal domain-containing protein</fullName>
    </recommendedName>
</protein>
<keyword evidence="10" id="KW-1185">Reference proteome</keyword>
<dbReference type="EMBL" id="JAHUTI010000261">
    <property type="protein sequence ID" value="MED6231876.1"/>
    <property type="molecule type" value="Genomic_DNA"/>
</dbReference>
<keyword evidence="6" id="KW-0372">Hormone</keyword>